<dbReference type="OrthoDB" id="7652114at2"/>
<dbReference type="EMBL" id="CP024201">
    <property type="protein sequence ID" value="ATQ44539.1"/>
    <property type="molecule type" value="Genomic_DNA"/>
</dbReference>
<proteinExistence type="predicted"/>
<gene>
    <name evidence="1" type="ORF">CSW64_20185</name>
</gene>
<accession>A0A2D2B2Q4</accession>
<dbReference type="KEGG" id="cmb:CSW64_20185"/>
<dbReference type="Pfam" id="PF19883">
    <property type="entry name" value="DUF6356"/>
    <property type="match status" value="1"/>
</dbReference>
<evidence type="ECO:0000313" key="1">
    <source>
        <dbReference type="EMBL" id="ATQ44539.1"/>
    </source>
</evidence>
<evidence type="ECO:0000313" key="2">
    <source>
        <dbReference type="Proteomes" id="UP000228945"/>
    </source>
</evidence>
<organism evidence="1 2">
    <name type="scientific">Caulobacter mirabilis</name>
    <dbReference type="NCBI Taxonomy" id="69666"/>
    <lineage>
        <taxon>Bacteria</taxon>
        <taxon>Pseudomonadati</taxon>
        <taxon>Pseudomonadota</taxon>
        <taxon>Alphaproteobacteria</taxon>
        <taxon>Caulobacterales</taxon>
        <taxon>Caulobacteraceae</taxon>
        <taxon>Caulobacter</taxon>
    </lineage>
</organism>
<sequence length="79" mass="8444">MNPFTQHPNSVGETYGEHFGVATRFGGKLIVAGVCSVLHGVFPWMFETTGSRTVKTLYHQISGRGPAQHGAGEWEGAGV</sequence>
<keyword evidence="2" id="KW-1185">Reference proteome</keyword>
<name>A0A2D2B2Q4_9CAUL</name>
<reference evidence="1 2" key="1">
    <citation type="submission" date="2017-10" db="EMBL/GenBank/DDBJ databases">
        <title>Genome sequence of Caulobacter mirabilis FWC38.</title>
        <authorList>
            <person name="Fiebig A."/>
            <person name="Crosson S."/>
        </authorList>
    </citation>
    <scope>NUCLEOTIDE SEQUENCE [LARGE SCALE GENOMIC DNA]</scope>
    <source>
        <strain evidence="1 2">FWC 38</strain>
    </source>
</reference>
<dbReference type="AlphaFoldDB" id="A0A2D2B2Q4"/>
<dbReference type="InterPro" id="IPR045936">
    <property type="entry name" value="DUF6356"/>
</dbReference>
<dbReference type="Proteomes" id="UP000228945">
    <property type="component" value="Chromosome"/>
</dbReference>
<protein>
    <recommendedName>
        <fullName evidence="3">Capsule biosynthesis protein</fullName>
    </recommendedName>
</protein>
<dbReference type="RefSeq" id="WP_099623787.1">
    <property type="nucleotide sequence ID" value="NZ_CP024201.1"/>
</dbReference>
<evidence type="ECO:0008006" key="3">
    <source>
        <dbReference type="Google" id="ProtNLM"/>
    </source>
</evidence>